<comment type="caution">
    <text evidence="1">The sequence shown here is derived from an EMBL/GenBank/DDBJ whole genome shotgun (WGS) entry which is preliminary data.</text>
</comment>
<dbReference type="OrthoDB" id="4734201at2"/>
<evidence type="ECO:0000313" key="1">
    <source>
        <dbReference type="EMBL" id="OMH24745.1"/>
    </source>
</evidence>
<reference evidence="1 2" key="1">
    <citation type="submission" date="2016-12" db="EMBL/GenBank/DDBJ databases">
        <title>Draft genome of Tersicoccus phoenicis 1P05MA.</title>
        <authorList>
            <person name="Nakajima Y."/>
            <person name="Yoshizawa S."/>
            <person name="Nakamura K."/>
            <person name="Ogura Y."/>
            <person name="Hayashi T."/>
            <person name="Kogure K."/>
        </authorList>
    </citation>
    <scope>NUCLEOTIDE SEQUENCE [LARGE SCALE GENOMIC DNA]</scope>
    <source>
        <strain evidence="1 2">1p05MA</strain>
    </source>
</reference>
<dbReference type="AlphaFoldDB" id="A0A1R1LB35"/>
<name>A0A1R1LB35_9MICC</name>
<accession>A0A1R1LB35</accession>
<protein>
    <submittedName>
        <fullName evidence="1">Uncharacterized protein</fullName>
    </submittedName>
</protein>
<dbReference type="STRING" id="554083.BKD30_07710"/>
<proteinExistence type="predicted"/>
<gene>
    <name evidence="1" type="ORF">BKD30_07710</name>
</gene>
<keyword evidence="2" id="KW-1185">Reference proteome</keyword>
<organism evidence="1 2">
    <name type="scientific">Tersicoccus phoenicis</name>
    <dbReference type="NCBI Taxonomy" id="554083"/>
    <lineage>
        <taxon>Bacteria</taxon>
        <taxon>Bacillati</taxon>
        <taxon>Actinomycetota</taxon>
        <taxon>Actinomycetes</taxon>
        <taxon>Micrococcales</taxon>
        <taxon>Micrococcaceae</taxon>
        <taxon>Tersicoccus</taxon>
    </lineage>
</organism>
<sequence>MNPLEVARAAYGITELAAPAGVEFVLTRVRADGRTRAVARILGGRHVLQALLLANASSGAHRLGAFVDATHALSMVGLALVDRSRRRTALASAAVALGFAVAEFRQ</sequence>
<dbReference type="Proteomes" id="UP000187085">
    <property type="component" value="Unassembled WGS sequence"/>
</dbReference>
<dbReference type="EMBL" id="MRDE01000049">
    <property type="protein sequence ID" value="OMH24745.1"/>
    <property type="molecule type" value="Genomic_DNA"/>
</dbReference>
<evidence type="ECO:0000313" key="2">
    <source>
        <dbReference type="Proteomes" id="UP000187085"/>
    </source>
</evidence>
<dbReference type="RefSeq" id="WP_076703751.1">
    <property type="nucleotide sequence ID" value="NZ_MRDE01000049.1"/>
</dbReference>